<evidence type="ECO:0000256" key="8">
    <source>
        <dbReference type="ARBA" id="ARBA00048174"/>
    </source>
</evidence>
<dbReference type="GO" id="GO:0009117">
    <property type="term" value="P:nucleotide metabolic process"/>
    <property type="evidence" value="ECO:0007669"/>
    <property type="project" value="UniProtKB-KW"/>
</dbReference>
<dbReference type="HAMAP" id="MF_00648">
    <property type="entry name" value="Non_canon_purine_NTPase_YjjX"/>
    <property type="match status" value="1"/>
</dbReference>
<keyword evidence="5 10" id="KW-0460">Magnesium</keyword>
<dbReference type="GO" id="GO:0006772">
    <property type="term" value="P:thiamine metabolic process"/>
    <property type="evidence" value="ECO:0007669"/>
    <property type="project" value="TreeGrafter"/>
</dbReference>
<keyword evidence="7 10" id="KW-0464">Manganese</keyword>
<comment type="cofactor">
    <cofactor evidence="1">
        <name>Mn(2+)</name>
        <dbReference type="ChEBI" id="CHEBI:29035"/>
    </cofactor>
</comment>
<keyword evidence="13" id="KW-1185">Reference proteome</keyword>
<reference evidence="12 13" key="1">
    <citation type="submission" date="2016-03" db="EMBL/GenBank/DDBJ databases">
        <title>Complete genome sequence of Thermococcus gorgonarius.</title>
        <authorList>
            <person name="Oger P.M."/>
        </authorList>
    </citation>
    <scope>NUCLEOTIDE SEQUENCE [LARGE SCALE GENOMIC DNA]</scope>
    <source>
        <strain evidence="12 13">W-12</strain>
    </source>
</reference>
<feature type="binding site" evidence="10">
    <location>
        <position position="35"/>
    </location>
    <ligand>
        <name>Mg(2+)</name>
        <dbReference type="ChEBI" id="CHEBI:18420"/>
    </ligand>
</feature>
<protein>
    <recommendedName>
        <fullName evidence="10">Probable inosine/xanthosine triphosphatase</fullName>
        <shortName evidence="10">ITPase/XTPase</shortName>
        <ecNumber evidence="10">3.6.1.73</ecNumber>
    </recommendedName>
    <alternativeName>
        <fullName evidence="10">Non-canonical purine NTP phosphatase</fullName>
    </alternativeName>
    <alternativeName>
        <fullName evidence="10">Non-standard purine NTP phosphatase</fullName>
    </alternativeName>
    <alternativeName>
        <fullName evidence="10">Nucleoside-triphosphate phosphatase</fullName>
        <shortName evidence="10">NTPase</shortName>
    </alternativeName>
</protein>
<dbReference type="PANTHER" id="PTHR34699">
    <property type="match status" value="1"/>
</dbReference>
<feature type="binding site" evidence="10">
    <location>
        <begin position="7"/>
        <end position="12"/>
    </location>
    <ligand>
        <name>substrate</name>
    </ligand>
</feature>
<evidence type="ECO:0000256" key="5">
    <source>
        <dbReference type="ARBA" id="ARBA00022842"/>
    </source>
</evidence>
<evidence type="ECO:0000256" key="10">
    <source>
        <dbReference type="HAMAP-Rule" id="MF_00648"/>
    </source>
</evidence>
<dbReference type="GeneID" id="33332163"/>
<dbReference type="InterPro" id="IPR002786">
    <property type="entry name" value="Non_canon_purine_NTPase"/>
</dbReference>
<comment type="similarity">
    <text evidence="10">Belongs to the YjjX NTPase family.</text>
</comment>
<dbReference type="GO" id="GO:0000166">
    <property type="term" value="F:nucleotide binding"/>
    <property type="evidence" value="ECO:0007669"/>
    <property type="project" value="UniProtKB-KW"/>
</dbReference>
<dbReference type="GO" id="GO:0103023">
    <property type="term" value="F:ITPase activity"/>
    <property type="evidence" value="ECO:0007669"/>
    <property type="project" value="UniProtKB-EC"/>
</dbReference>
<dbReference type="KEGG" id="tgg:A3K92_06385"/>
<sequence>MRIAVGSTNPTKVLAVKEVMEMIYGDVEVFGVEVESGVPDQPVGMEETIRGAMNRARQALEKGNADMGVGIEAGVYPVPHSLTGYFDIQFCAILDREGQITIGHGPGFEYPPYVIKRIKEGVEAGKAMDELVGEKDLKRKTGAIGYLTHGILPRKELNKLAVLMAMVPRMNPELFGLKNVPSPTAPRSPLTGV</sequence>
<dbReference type="SUPFAM" id="SSF52972">
    <property type="entry name" value="ITPase-like"/>
    <property type="match status" value="1"/>
</dbReference>
<evidence type="ECO:0000256" key="1">
    <source>
        <dbReference type="ARBA" id="ARBA00001936"/>
    </source>
</evidence>
<dbReference type="NCBIfam" id="NF003039">
    <property type="entry name" value="PRK03941.1"/>
    <property type="match status" value="1"/>
</dbReference>
<accession>A0A2Z2M9E9</accession>
<evidence type="ECO:0000313" key="13">
    <source>
        <dbReference type="Proteomes" id="UP000250134"/>
    </source>
</evidence>
<dbReference type="Proteomes" id="UP000250134">
    <property type="component" value="Chromosome"/>
</dbReference>
<keyword evidence="4 10" id="KW-0378">Hydrolase</keyword>
<comment type="catalytic activity">
    <reaction evidence="9 10">
        <text>XTP + H2O = XDP + phosphate + H(+)</text>
        <dbReference type="Rhea" id="RHEA:28406"/>
        <dbReference type="ChEBI" id="CHEBI:15377"/>
        <dbReference type="ChEBI" id="CHEBI:15378"/>
        <dbReference type="ChEBI" id="CHEBI:43474"/>
        <dbReference type="ChEBI" id="CHEBI:59884"/>
        <dbReference type="ChEBI" id="CHEBI:61314"/>
        <dbReference type="EC" id="3.6.1.73"/>
    </reaction>
</comment>
<dbReference type="InterPro" id="IPR029001">
    <property type="entry name" value="ITPase-like_fam"/>
</dbReference>
<evidence type="ECO:0000256" key="6">
    <source>
        <dbReference type="ARBA" id="ARBA00023080"/>
    </source>
</evidence>
<comment type="function">
    <text evidence="10">Phosphatase that hydrolyzes non-canonical purine nucleotides such as XTP and ITP to their respective diphosphate derivatives. Probably excludes non-canonical purines from DNA/RNA precursor pool, thus preventing their incorporation into DNA/RNA and avoiding chromosomal lesions.</text>
</comment>
<dbReference type="RefSeq" id="WP_088885473.1">
    <property type="nucleotide sequence ID" value="NZ_CP014855.1"/>
</dbReference>
<evidence type="ECO:0000259" key="11">
    <source>
        <dbReference type="Pfam" id="PF01931"/>
    </source>
</evidence>
<evidence type="ECO:0000256" key="9">
    <source>
        <dbReference type="ARBA" id="ARBA00048781"/>
    </source>
</evidence>
<keyword evidence="6 10" id="KW-0546">Nucleotide metabolism</keyword>
<dbReference type="Pfam" id="PF01931">
    <property type="entry name" value="NTPase_I-T"/>
    <property type="match status" value="1"/>
</dbReference>
<evidence type="ECO:0000256" key="2">
    <source>
        <dbReference type="ARBA" id="ARBA00022723"/>
    </source>
</evidence>
<dbReference type="PANTHER" id="PTHR34699:SF2">
    <property type="entry name" value="NON-CANONICAL PURINE NTP PHOSPHATASE_PRRC1 DOMAIN-CONTAINING PROTEIN"/>
    <property type="match status" value="1"/>
</dbReference>
<dbReference type="FunFam" id="3.90.950.10:FF:000002">
    <property type="entry name" value="Inosine/xanthosine triphosphatase"/>
    <property type="match status" value="1"/>
</dbReference>
<feature type="domain" description="Non-canonical purine NTP phosphatase/PRRC1" evidence="11">
    <location>
        <begin position="6"/>
        <end position="170"/>
    </location>
</feature>
<organism evidence="12 13">
    <name type="scientific">Thermococcus gorgonarius</name>
    <dbReference type="NCBI Taxonomy" id="71997"/>
    <lineage>
        <taxon>Archaea</taxon>
        <taxon>Methanobacteriati</taxon>
        <taxon>Methanobacteriota</taxon>
        <taxon>Thermococci</taxon>
        <taxon>Thermococcales</taxon>
        <taxon>Thermococcaceae</taxon>
        <taxon>Thermococcus</taxon>
    </lineage>
</organism>
<evidence type="ECO:0000256" key="4">
    <source>
        <dbReference type="ARBA" id="ARBA00022801"/>
    </source>
</evidence>
<comment type="caution">
    <text evidence="10">Lacks conserved residue(s) required for the propagation of feature annotation.</text>
</comment>
<dbReference type="InterPro" id="IPR050299">
    <property type="entry name" value="YjjX_NTPase"/>
</dbReference>
<proteinExistence type="inferred from homology"/>
<dbReference type="OrthoDB" id="52857at2157"/>
<dbReference type="GO" id="GO:0046872">
    <property type="term" value="F:metal ion binding"/>
    <property type="evidence" value="ECO:0007669"/>
    <property type="project" value="UniProtKB-KW"/>
</dbReference>
<comment type="catalytic activity">
    <reaction evidence="8 10">
        <text>ITP + H2O = IDP + phosphate + H(+)</text>
        <dbReference type="Rhea" id="RHEA:28330"/>
        <dbReference type="ChEBI" id="CHEBI:15377"/>
        <dbReference type="ChEBI" id="CHEBI:15378"/>
        <dbReference type="ChEBI" id="CHEBI:43474"/>
        <dbReference type="ChEBI" id="CHEBI:58280"/>
        <dbReference type="ChEBI" id="CHEBI:61402"/>
        <dbReference type="EC" id="3.6.1.73"/>
    </reaction>
</comment>
<keyword evidence="3 10" id="KW-0547">Nucleotide-binding</keyword>
<gene>
    <name evidence="12" type="primary">yjjX</name>
    <name evidence="12" type="ORF">A3K92_06385</name>
</gene>
<comment type="cofactor">
    <cofactor evidence="10">
        <name>Mg(2+)</name>
        <dbReference type="ChEBI" id="CHEBI:18420"/>
    </cofactor>
    <cofactor evidence="10">
        <name>Mn(2+)</name>
        <dbReference type="ChEBI" id="CHEBI:29035"/>
    </cofactor>
    <text evidence="10">Binds 1 divalent metal cation per subunit; can use either Mg(2+) or Mn(2+).</text>
</comment>
<evidence type="ECO:0000313" key="12">
    <source>
        <dbReference type="EMBL" id="ASJ01135.1"/>
    </source>
</evidence>
<evidence type="ECO:0000256" key="3">
    <source>
        <dbReference type="ARBA" id="ARBA00022741"/>
    </source>
</evidence>
<dbReference type="EMBL" id="CP014855">
    <property type="protein sequence ID" value="ASJ01135.1"/>
    <property type="molecule type" value="Genomic_DNA"/>
</dbReference>
<keyword evidence="2 10" id="KW-0479">Metal-binding</keyword>
<dbReference type="Gene3D" id="3.90.950.10">
    <property type="match status" value="1"/>
</dbReference>
<name>A0A2Z2M9E9_THEGO</name>
<comment type="subunit">
    <text evidence="10">Homodimer.</text>
</comment>
<dbReference type="EC" id="3.6.1.73" evidence="10"/>
<dbReference type="AlphaFoldDB" id="A0A2Z2M9E9"/>
<evidence type="ECO:0000256" key="7">
    <source>
        <dbReference type="ARBA" id="ARBA00023211"/>
    </source>
</evidence>
<dbReference type="InterPro" id="IPR026533">
    <property type="entry name" value="NTPase/PRRC1"/>
</dbReference>
<dbReference type="NCBIfam" id="TIGR00258">
    <property type="entry name" value="inosine/xanthosine triphosphatase"/>
    <property type="match status" value="1"/>
</dbReference>